<dbReference type="InterPro" id="IPR002893">
    <property type="entry name" value="Znf_MYND"/>
</dbReference>
<dbReference type="EMBL" id="KZ084161">
    <property type="protein sequence ID" value="OSC96969.1"/>
    <property type="molecule type" value="Genomic_DNA"/>
</dbReference>
<keyword evidence="7" id="KW-1185">Reference proteome</keyword>
<dbReference type="Proteomes" id="UP000193067">
    <property type="component" value="Unassembled WGS sequence"/>
</dbReference>
<reference evidence="6 7" key="1">
    <citation type="journal article" date="2015" name="Biotechnol. Biofuels">
        <title>Enhanced degradation of softwood versus hardwood by the white-rot fungus Pycnoporus coccineus.</title>
        <authorList>
            <person name="Couturier M."/>
            <person name="Navarro D."/>
            <person name="Chevret D."/>
            <person name="Henrissat B."/>
            <person name="Piumi F."/>
            <person name="Ruiz-Duenas F.J."/>
            <person name="Martinez A.T."/>
            <person name="Grigoriev I.V."/>
            <person name="Riley R."/>
            <person name="Lipzen A."/>
            <person name="Berrin J.G."/>
            <person name="Master E.R."/>
            <person name="Rosso M.N."/>
        </authorList>
    </citation>
    <scope>NUCLEOTIDE SEQUENCE [LARGE SCALE GENOMIC DNA]</scope>
    <source>
        <strain evidence="6 7">BRFM310</strain>
    </source>
</reference>
<keyword evidence="1" id="KW-0479">Metal-binding</keyword>
<evidence type="ECO:0000313" key="6">
    <source>
        <dbReference type="EMBL" id="OSC96969.1"/>
    </source>
</evidence>
<protein>
    <recommendedName>
        <fullName evidence="5">MYND-type domain-containing protein</fullName>
    </recommendedName>
</protein>
<evidence type="ECO:0000256" key="2">
    <source>
        <dbReference type="ARBA" id="ARBA00022771"/>
    </source>
</evidence>
<dbReference type="OrthoDB" id="432970at2759"/>
<dbReference type="Gene3D" id="6.10.140.2220">
    <property type="match status" value="1"/>
</dbReference>
<evidence type="ECO:0000259" key="5">
    <source>
        <dbReference type="PROSITE" id="PS50865"/>
    </source>
</evidence>
<dbReference type="STRING" id="1353009.A0A1Y2I739"/>
<evidence type="ECO:0000256" key="4">
    <source>
        <dbReference type="PROSITE-ProRule" id="PRU00134"/>
    </source>
</evidence>
<dbReference type="SUPFAM" id="SSF144232">
    <property type="entry name" value="HIT/MYND zinc finger-like"/>
    <property type="match status" value="1"/>
</dbReference>
<dbReference type="GO" id="GO:0008270">
    <property type="term" value="F:zinc ion binding"/>
    <property type="evidence" value="ECO:0007669"/>
    <property type="project" value="UniProtKB-KW"/>
</dbReference>
<keyword evidence="3" id="KW-0862">Zinc</keyword>
<evidence type="ECO:0000256" key="1">
    <source>
        <dbReference type="ARBA" id="ARBA00022723"/>
    </source>
</evidence>
<name>A0A1Y2I739_TRAC3</name>
<evidence type="ECO:0000256" key="3">
    <source>
        <dbReference type="ARBA" id="ARBA00022833"/>
    </source>
</evidence>
<keyword evidence="2 4" id="KW-0863">Zinc-finger</keyword>
<proteinExistence type="predicted"/>
<gene>
    <name evidence="6" type="ORF">PYCCODRAFT_1440668</name>
</gene>
<sequence>MSTAKPKHMLRKCNHCFATAAEKKLMFCTQCKAQTYCSRECQKADWKNHKGACKNNNLLESRLREYENTPRGQLDRLFLVDGLSLHELDQRLERWVRFHSPTLMAATIHALRLPEDVGRARTSLLYVRLEARPQPEHEGATGKFFRVRDAEVVAWDDACRRPSPWPESLEQLRVMQDEAGRMGHGGVAAAMVECEPLAVQTVPFGSMMNFREKVQEDWKPFFIAHIEQGLRPRMVR</sequence>
<feature type="domain" description="MYND-type" evidence="5">
    <location>
        <begin position="13"/>
        <end position="53"/>
    </location>
</feature>
<accession>A0A1Y2I739</accession>
<dbReference type="Pfam" id="PF01753">
    <property type="entry name" value="zf-MYND"/>
    <property type="match status" value="1"/>
</dbReference>
<evidence type="ECO:0000313" key="7">
    <source>
        <dbReference type="Proteomes" id="UP000193067"/>
    </source>
</evidence>
<organism evidence="6 7">
    <name type="scientific">Trametes coccinea (strain BRFM310)</name>
    <name type="common">Pycnoporus coccineus</name>
    <dbReference type="NCBI Taxonomy" id="1353009"/>
    <lineage>
        <taxon>Eukaryota</taxon>
        <taxon>Fungi</taxon>
        <taxon>Dikarya</taxon>
        <taxon>Basidiomycota</taxon>
        <taxon>Agaricomycotina</taxon>
        <taxon>Agaricomycetes</taxon>
        <taxon>Polyporales</taxon>
        <taxon>Polyporaceae</taxon>
        <taxon>Trametes</taxon>
    </lineage>
</organism>
<dbReference type="PROSITE" id="PS50865">
    <property type="entry name" value="ZF_MYND_2"/>
    <property type="match status" value="1"/>
</dbReference>
<dbReference type="AlphaFoldDB" id="A0A1Y2I739"/>